<name>A1AMQ2_PELPD</name>
<dbReference type="InterPro" id="IPR007446">
    <property type="entry name" value="PilP"/>
</dbReference>
<dbReference type="KEGG" id="ppd:Ppro_0995"/>
<accession>A1AMQ2</accession>
<dbReference type="HOGENOM" id="CLU_1480042_0_0_7"/>
<feature type="compositionally biased region" description="Basic and acidic residues" evidence="1">
    <location>
        <begin position="30"/>
        <end position="40"/>
    </location>
</feature>
<gene>
    <name evidence="2" type="ordered locus">Ppro_0995</name>
</gene>
<dbReference type="Proteomes" id="UP000006732">
    <property type="component" value="Chromosome"/>
</dbReference>
<sequence length="177" mass="19527">MLIGIASVGFFAQGCKKDEPNPEPVSSVKSESDKIPKVEKPVQQQLSSPVKLSPLASNQFDFSSKKDPFKPHLVAKKPPVPVFARSKRVSALALPIHRFDVNNYKVIGIITGIRENQAMVTDPNGKGYVIKVGMTIGKNEGRITSISQSGVTVLEQFQDDNGRVRKEYIKINLPRKQ</sequence>
<dbReference type="Gene3D" id="2.30.30.830">
    <property type="match status" value="1"/>
</dbReference>
<dbReference type="AlphaFoldDB" id="A1AMQ2"/>
<evidence type="ECO:0000313" key="2">
    <source>
        <dbReference type="EMBL" id="ABK98622.1"/>
    </source>
</evidence>
<organism evidence="2 3">
    <name type="scientific">Pelobacter propionicus (strain DSM 2379 / NBRC 103807 / OttBd1)</name>
    <dbReference type="NCBI Taxonomy" id="338966"/>
    <lineage>
        <taxon>Bacteria</taxon>
        <taxon>Pseudomonadati</taxon>
        <taxon>Thermodesulfobacteriota</taxon>
        <taxon>Desulfuromonadia</taxon>
        <taxon>Desulfuromonadales</taxon>
        <taxon>Desulfuromonadaceae</taxon>
        <taxon>Pelobacter</taxon>
    </lineage>
</organism>
<reference evidence="2 3" key="1">
    <citation type="submission" date="2006-10" db="EMBL/GenBank/DDBJ databases">
        <title>Complete sequence of chromosome of Pelobacter propionicus DSM 2379.</title>
        <authorList>
            <consortium name="US DOE Joint Genome Institute"/>
            <person name="Copeland A."/>
            <person name="Lucas S."/>
            <person name="Lapidus A."/>
            <person name="Barry K."/>
            <person name="Detter J.C."/>
            <person name="Glavina del Rio T."/>
            <person name="Hammon N."/>
            <person name="Israni S."/>
            <person name="Dalin E."/>
            <person name="Tice H."/>
            <person name="Pitluck S."/>
            <person name="Saunders E."/>
            <person name="Brettin T."/>
            <person name="Bruce D."/>
            <person name="Han C."/>
            <person name="Tapia R."/>
            <person name="Schmutz J."/>
            <person name="Larimer F."/>
            <person name="Land M."/>
            <person name="Hauser L."/>
            <person name="Kyrpides N."/>
            <person name="Kim E."/>
            <person name="Lovley D."/>
            <person name="Richardson P."/>
        </authorList>
    </citation>
    <scope>NUCLEOTIDE SEQUENCE [LARGE SCALE GENOMIC DNA]</scope>
    <source>
        <strain evidence="3">DSM 2379 / NBRC 103807 / OttBd1</strain>
    </source>
</reference>
<dbReference type="STRING" id="338966.Ppro_0995"/>
<dbReference type="EMBL" id="CP000482">
    <property type="protein sequence ID" value="ABK98622.1"/>
    <property type="molecule type" value="Genomic_DNA"/>
</dbReference>
<dbReference type="Pfam" id="PF04351">
    <property type="entry name" value="PilP"/>
    <property type="match status" value="1"/>
</dbReference>
<protein>
    <submittedName>
        <fullName evidence="2">Putative type IV pilus assembly protein PilP</fullName>
    </submittedName>
</protein>
<dbReference type="eggNOG" id="COG3168">
    <property type="taxonomic scope" value="Bacteria"/>
</dbReference>
<evidence type="ECO:0000313" key="3">
    <source>
        <dbReference type="Proteomes" id="UP000006732"/>
    </source>
</evidence>
<keyword evidence="3" id="KW-1185">Reference proteome</keyword>
<proteinExistence type="predicted"/>
<feature type="region of interest" description="Disordered" evidence="1">
    <location>
        <begin position="14"/>
        <end position="48"/>
    </location>
</feature>
<evidence type="ECO:0000256" key="1">
    <source>
        <dbReference type="SAM" id="MobiDB-lite"/>
    </source>
</evidence>